<evidence type="ECO:0008006" key="3">
    <source>
        <dbReference type="Google" id="ProtNLM"/>
    </source>
</evidence>
<sequence>MHRQEREITDRSEIDAILERGEVCRIALADDNVPYLVTMNYGYRHGDRAALFLHSAPQGKKLDIIRRNNLACF</sequence>
<keyword evidence="2" id="KW-1185">Reference proteome</keyword>
<dbReference type="AlphaFoldDB" id="A0AAU9ENG6"/>
<dbReference type="PANTHER" id="PTHR34071">
    <property type="entry name" value="5-NITROIMIDAZOLE ANTIBIOTICS RESISTANCE PROTEIN, NIMA-FAMILY-RELATED PROTEIN-RELATED"/>
    <property type="match status" value="1"/>
</dbReference>
<dbReference type="Gene3D" id="2.30.110.10">
    <property type="entry name" value="Electron Transport, Fmn-binding Protein, Chain A"/>
    <property type="match status" value="1"/>
</dbReference>
<evidence type="ECO:0000313" key="1">
    <source>
        <dbReference type="EMBL" id="BEQ15416.1"/>
    </source>
</evidence>
<dbReference type="PANTHER" id="PTHR34071:SF2">
    <property type="entry name" value="FLAVIN-NUCLEOTIDE-BINDING PROTEIN"/>
    <property type="match status" value="1"/>
</dbReference>
<dbReference type="SUPFAM" id="SSF50475">
    <property type="entry name" value="FMN-binding split barrel"/>
    <property type="match status" value="1"/>
</dbReference>
<dbReference type="Proteomes" id="UP001366166">
    <property type="component" value="Chromosome"/>
</dbReference>
<evidence type="ECO:0000313" key="2">
    <source>
        <dbReference type="Proteomes" id="UP001366166"/>
    </source>
</evidence>
<protein>
    <recommendedName>
        <fullName evidence="3">Pyridoxamine 5'-phosphate oxidase family protein</fullName>
    </recommendedName>
</protein>
<name>A0AAU9ENG6_9BACT</name>
<dbReference type="InterPro" id="IPR024747">
    <property type="entry name" value="Pyridox_Oxase-rel"/>
</dbReference>
<dbReference type="InterPro" id="IPR012349">
    <property type="entry name" value="Split_barrel_FMN-bd"/>
</dbReference>
<proteinExistence type="predicted"/>
<gene>
    <name evidence="1" type="ORF">FAK_24820</name>
</gene>
<dbReference type="KEGG" id="dmp:FAK_24820"/>
<dbReference type="Pfam" id="PF12900">
    <property type="entry name" value="Pyridox_ox_2"/>
    <property type="match status" value="1"/>
</dbReference>
<reference evidence="2" key="1">
    <citation type="journal article" date="2023" name="Arch. Microbiol.">
        <title>Desulfoferula mesophilus gen. nov. sp. nov., a mesophilic sulfate-reducing bacterium isolated from a brackish lake sediment.</title>
        <authorList>
            <person name="Watanabe T."/>
            <person name="Yabe T."/>
            <person name="Tsuji J.M."/>
            <person name="Fukui M."/>
        </authorList>
    </citation>
    <scope>NUCLEOTIDE SEQUENCE [LARGE SCALE GENOMIC DNA]</scope>
    <source>
        <strain evidence="2">12FAK</strain>
    </source>
</reference>
<dbReference type="EMBL" id="AP028679">
    <property type="protein sequence ID" value="BEQ15416.1"/>
    <property type="molecule type" value="Genomic_DNA"/>
</dbReference>
<accession>A0AAU9ENG6</accession>
<organism evidence="1 2">
    <name type="scientific">Desulfoferula mesophila</name>
    <dbReference type="NCBI Taxonomy" id="3058419"/>
    <lineage>
        <taxon>Bacteria</taxon>
        <taxon>Pseudomonadati</taxon>
        <taxon>Thermodesulfobacteriota</taxon>
        <taxon>Desulfarculia</taxon>
        <taxon>Desulfarculales</taxon>
        <taxon>Desulfarculaceae</taxon>
        <taxon>Desulfoferula</taxon>
    </lineage>
</organism>